<protein>
    <recommendedName>
        <fullName evidence="2">Azaphilone pigments biosynthesis cluster protein L N-terminal domain-containing protein</fullName>
    </recommendedName>
</protein>
<reference evidence="4" key="1">
    <citation type="journal article" date="2017" name="Nat. Microbiol.">
        <title>Global analysis of biosynthetic gene clusters reveals vast potential of secondary metabolite production in Penicillium species.</title>
        <authorList>
            <person name="Nielsen J.C."/>
            <person name="Grijseels S."/>
            <person name="Prigent S."/>
            <person name="Ji B."/>
            <person name="Dainat J."/>
            <person name="Nielsen K.F."/>
            <person name="Frisvad J.C."/>
            <person name="Workman M."/>
            <person name="Nielsen J."/>
        </authorList>
    </citation>
    <scope>NUCLEOTIDE SEQUENCE [LARGE SCALE GENOMIC DNA]</scope>
    <source>
        <strain evidence="4">IBT 14082</strain>
    </source>
</reference>
<accession>A0A1V6TF94</accession>
<gene>
    <name evidence="3" type="ORF">PENFLA_c009G06988</name>
</gene>
<keyword evidence="4" id="KW-1185">Reference proteome</keyword>
<dbReference type="OrthoDB" id="19923at2759"/>
<feature type="region of interest" description="Disordered" evidence="1">
    <location>
        <begin position="182"/>
        <end position="213"/>
    </location>
</feature>
<evidence type="ECO:0000259" key="2">
    <source>
        <dbReference type="Pfam" id="PF17111"/>
    </source>
</evidence>
<dbReference type="Pfam" id="PF17111">
    <property type="entry name" value="PigL_N"/>
    <property type="match status" value="1"/>
</dbReference>
<organism evidence="3 4">
    <name type="scientific">Penicillium flavigenum</name>
    <dbReference type="NCBI Taxonomy" id="254877"/>
    <lineage>
        <taxon>Eukaryota</taxon>
        <taxon>Fungi</taxon>
        <taxon>Dikarya</taxon>
        <taxon>Ascomycota</taxon>
        <taxon>Pezizomycotina</taxon>
        <taxon>Eurotiomycetes</taxon>
        <taxon>Eurotiomycetidae</taxon>
        <taxon>Eurotiales</taxon>
        <taxon>Aspergillaceae</taxon>
        <taxon>Penicillium</taxon>
    </lineage>
</organism>
<comment type="caution">
    <text evidence="3">The sequence shown here is derived from an EMBL/GenBank/DDBJ whole genome shotgun (WGS) entry which is preliminary data.</text>
</comment>
<dbReference type="Proteomes" id="UP000191342">
    <property type="component" value="Unassembled WGS sequence"/>
</dbReference>
<dbReference type="InterPro" id="IPR031348">
    <property type="entry name" value="PigL_N"/>
</dbReference>
<dbReference type="EMBL" id="MLQL01000009">
    <property type="protein sequence ID" value="OQE25012.1"/>
    <property type="molecule type" value="Genomic_DNA"/>
</dbReference>
<feature type="domain" description="Azaphilone pigments biosynthesis cluster protein L N-terminal" evidence="2">
    <location>
        <begin position="1"/>
        <end position="145"/>
    </location>
</feature>
<dbReference type="AlphaFoldDB" id="A0A1V6TF94"/>
<evidence type="ECO:0000256" key="1">
    <source>
        <dbReference type="SAM" id="MobiDB-lite"/>
    </source>
</evidence>
<sequence>MDPLSIAASLAGLITISTQIVNIIHTVNTKNNKELDSLSREVHAVRGILSQIQQIVQFQSAKAAKNSEWLNALNTTLDDCGDTYLQLEKSLKGLVSNSRLEALKKKVKWTLKEKEIQDSLRKVESYKLSLDLLLSVQTSTTTTKIEDVVVQLQKKLLLTSPAAPATRTPLSWRKKLAGFEADPADPAPSQLSDSEDAQPDAESSSVGVSYVIPGPNTTDWTNPGIFGISQDEGKDAPDLNSPGLVRISSTERFVVPVGKSSLIIAQCNFKGGVCPLSELDKRDDNDQFHLALEEFALKSKPDFQQVLVNFDSVQDREKFLDHLYGIRYLQRMDLPFALSNEFYHHSSYMKRVQNVQIGYADGTEKSYIYPYLYLDYPVEGESLMLVCGTKPHDEKAVVFKENILELDMQIVGSEALVFTNQEGKSIHTISATLGSLDALVDLYYRLQDAIREWQSMRAKEVDDFETKAEWPVGNLEFLKDSMDITCSFDKVLVVVKLDRFLRRMKMEISKKDSQKILASCHVMTSSILFYKEHLKKASPDFFIDPVMQAGFWDLTRGTATPDNFQAGQVRIHGARAAQICYELEEIVENCKRETEDAQKKFLKTLGST</sequence>
<name>A0A1V6TF94_9EURO</name>
<evidence type="ECO:0000313" key="4">
    <source>
        <dbReference type="Proteomes" id="UP000191342"/>
    </source>
</evidence>
<dbReference type="STRING" id="254877.A0A1V6TF94"/>
<proteinExistence type="predicted"/>
<evidence type="ECO:0000313" key="3">
    <source>
        <dbReference type="EMBL" id="OQE25012.1"/>
    </source>
</evidence>